<evidence type="ECO:0000313" key="1">
    <source>
        <dbReference type="EMBL" id="RIH91796.1"/>
    </source>
</evidence>
<keyword evidence="2" id="KW-1185">Reference proteome</keyword>
<dbReference type="OrthoDB" id="34368at2"/>
<gene>
    <name evidence="1" type="ORF">Mgrana_02296</name>
</gene>
<reference evidence="1 2" key="1">
    <citation type="submission" date="2018-08" db="EMBL/GenBank/DDBJ databases">
        <title>Meiothermus granaticius genome AF-68 sequencing project.</title>
        <authorList>
            <person name="Da Costa M.S."/>
            <person name="Albuquerque L."/>
            <person name="Raposo P."/>
            <person name="Froufe H.J.C."/>
            <person name="Barroso C.S."/>
            <person name="Egas C."/>
        </authorList>
    </citation>
    <scope>NUCLEOTIDE SEQUENCE [LARGE SCALE GENOMIC DNA]</scope>
    <source>
        <strain evidence="1 2">AF-68</strain>
    </source>
</reference>
<dbReference type="EMBL" id="QWLB01000032">
    <property type="protein sequence ID" value="RIH91796.1"/>
    <property type="molecule type" value="Genomic_DNA"/>
</dbReference>
<dbReference type="Proteomes" id="UP000266178">
    <property type="component" value="Unassembled WGS sequence"/>
</dbReference>
<proteinExistence type="predicted"/>
<comment type="caution">
    <text evidence="1">The sequence shown here is derived from an EMBL/GenBank/DDBJ whole genome shotgun (WGS) entry which is preliminary data.</text>
</comment>
<dbReference type="RefSeq" id="WP_119357764.1">
    <property type="nucleotide sequence ID" value="NZ_BJXM01000016.1"/>
</dbReference>
<name>A0A399F803_9DEIN</name>
<organism evidence="1 2">
    <name type="scientific">Meiothermus granaticius NBRC 107808</name>
    <dbReference type="NCBI Taxonomy" id="1227551"/>
    <lineage>
        <taxon>Bacteria</taxon>
        <taxon>Thermotogati</taxon>
        <taxon>Deinococcota</taxon>
        <taxon>Deinococci</taxon>
        <taxon>Thermales</taxon>
        <taxon>Thermaceae</taxon>
        <taxon>Meiothermus</taxon>
    </lineage>
</organism>
<sequence length="134" mass="15109">MKPLELPLHPHLETIFGYNGSARRVVFYWEPWADRLMYDDGNETGSANSWAYLIWAGHPSVKPHLPQVTGSLLMLERTERKLYVLSRSEALEALEGSGEAHQQSPKTPVLPLREAQRLLADFVQWLSSPSAKAA</sequence>
<accession>A0A399F803</accession>
<evidence type="ECO:0000313" key="2">
    <source>
        <dbReference type="Proteomes" id="UP000266178"/>
    </source>
</evidence>
<protein>
    <submittedName>
        <fullName evidence="1">Uncharacterized protein</fullName>
    </submittedName>
</protein>
<dbReference type="AlphaFoldDB" id="A0A399F803"/>